<protein>
    <submittedName>
        <fullName evidence="1">Uncharacterized protein</fullName>
    </submittedName>
</protein>
<dbReference type="Proteomes" id="UP000712281">
    <property type="component" value="Unassembled WGS sequence"/>
</dbReference>
<dbReference type="AlphaFoldDB" id="A0A8S9H1H6"/>
<evidence type="ECO:0000313" key="2">
    <source>
        <dbReference type="Proteomes" id="UP000712281"/>
    </source>
</evidence>
<comment type="caution">
    <text evidence="1">The sequence shown here is derived from an EMBL/GenBank/DDBJ whole genome shotgun (WGS) entry which is preliminary data.</text>
</comment>
<accession>A0A8S9H1H6</accession>
<organism evidence="1 2">
    <name type="scientific">Brassica cretica</name>
    <name type="common">Mustard</name>
    <dbReference type="NCBI Taxonomy" id="69181"/>
    <lineage>
        <taxon>Eukaryota</taxon>
        <taxon>Viridiplantae</taxon>
        <taxon>Streptophyta</taxon>
        <taxon>Embryophyta</taxon>
        <taxon>Tracheophyta</taxon>
        <taxon>Spermatophyta</taxon>
        <taxon>Magnoliopsida</taxon>
        <taxon>eudicotyledons</taxon>
        <taxon>Gunneridae</taxon>
        <taxon>Pentapetalae</taxon>
        <taxon>rosids</taxon>
        <taxon>malvids</taxon>
        <taxon>Brassicales</taxon>
        <taxon>Brassicaceae</taxon>
        <taxon>Brassiceae</taxon>
        <taxon>Brassica</taxon>
    </lineage>
</organism>
<gene>
    <name evidence="1" type="ORF">F2Q68_00037862</name>
</gene>
<dbReference type="EMBL" id="QGKW02001988">
    <property type="protein sequence ID" value="KAF2550112.1"/>
    <property type="molecule type" value="Genomic_DNA"/>
</dbReference>
<proteinExistence type="predicted"/>
<sequence length="76" mass="8527">MKQELCPQPRASAKAILLVFRSKETDGDYSKRLQLMTILSSQVLDAASRGSDDEEGTMAHQITESRLILTFWNKVA</sequence>
<name>A0A8S9H1H6_BRACR</name>
<evidence type="ECO:0000313" key="1">
    <source>
        <dbReference type="EMBL" id="KAF2550112.1"/>
    </source>
</evidence>
<reference evidence="1" key="1">
    <citation type="submission" date="2019-12" db="EMBL/GenBank/DDBJ databases">
        <title>Genome sequencing and annotation of Brassica cretica.</title>
        <authorList>
            <person name="Studholme D.J."/>
            <person name="Sarris P.F."/>
        </authorList>
    </citation>
    <scope>NUCLEOTIDE SEQUENCE</scope>
    <source>
        <strain evidence="1">PFS-001/15</strain>
        <tissue evidence="1">Leaf</tissue>
    </source>
</reference>